<dbReference type="FunCoup" id="A0A0V0QQ82">
    <property type="interactions" value="173"/>
</dbReference>
<reference evidence="9 10" key="1">
    <citation type="journal article" date="2015" name="Sci. Rep.">
        <title>Genome of the facultative scuticociliatosis pathogen Pseudocohnilembus persalinus provides insight into its virulence through horizontal gene transfer.</title>
        <authorList>
            <person name="Xiong J."/>
            <person name="Wang G."/>
            <person name="Cheng J."/>
            <person name="Tian M."/>
            <person name="Pan X."/>
            <person name="Warren A."/>
            <person name="Jiang C."/>
            <person name="Yuan D."/>
            <person name="Miao W."/>
        </authorList>
    </citation>
    <scope>NUCLEOTIDE SEQUENCE [LARGE SCALE GENOMIC DNA]</scope>
    <source>
        <strain evidence="9">36N120E</strain>
    </source>
</reference>
<dbReference type="InParanoid" id="A0A0V0QQ82"/>
<keyword evidence="10" id="KW-1185">Reference proteome</keyword>
<evidence type="ECO:0000256" key="7">
    <source>
        <dbReference type="SAM" id="MobiDB-lite"/>
    </source>
</evidence>
<feature type="compositionally biased region" description="Basic and acidic residues" evidence="7">
    <location>
        <begin position="528"/>
        <end position="540"/>
    </location>
</feature>
<gene>
    <name evidence="9" type="ORF">PPERSA_00723</name>
</gene>
<feature type="region of interest" description="Disordered" evidence="7">
    <location>
        <begin position="487"/>
        <end position="540"/>
    </location>
</feature>
<dbReference type="InterPro" id="IPR012971">
    <property type="entry name" value="NOG2_N_dom"/>
</dbReference>
<dbReference type="FunFam" id="3.40.50.300:FF:000559">
    <property type="entry name" value="Nuclear/nucleolar GTPase 2"/>
    <property type="match status" value="1"/>
</dbReference>
<keyword evidence="9" id="KW-0378">Hydrolase</keyword>
<evidence type="ECO:0000256" key="2">
    <source>
        <dbReference type="ARBA" id="ARBA00022741"/>
    </source>
</evidence>
<accession>A0A0V0QQ82</accession>
<keyword evidence="2 6" id="KW-0547">Nucleotide-binding</keyword>
<feature type="domain" description="CP-type G" evidence="8">
    <location>
        <begin position="218"/>
        <end position="379"/>
    </location>
</feature>
<evidence type="ECO:0000259" key="8">
    <source>
        <dbReference type="PROSITE" id="PS51721"/>
    </source>
</evidence>
<dbReference type="CDD" id="cd01858">
    <property type="entry name" value="NGP_1"/>
    <property type="match status" value="1"/>
</dbReference>
<dbReference type="Gene3D" id="1.10.1580.10">
    <property type="match status" value="1"/>
</dbReference>
<dbReference type="Gene3D" id="3.40.50.300">
    <property type="entry name" value="P-loop containing nucleotide triphosphate hydrolases"/>
    <property type="match status" value="1"/>
</dbReference>
<dbReference type="SUPFAM" id="SSF52540">
    <property type="entry name" value="P-loop containing nucleoside triphosphate hydrolases"/>
    <property type="match status" value="2"/>
</dbReference>
<dbReference type="InterPro" id="IPR030378">
    <property type="entry name" value="G_CP_dom"/>
</dbReference>
<dbReference type="PANTHER" id="PTHR11089:SF9">
    <property type="entry name" value="NUCLEOLAR GTP-BINDING PROTEIN 2"/>
    <property type="match status" value="1"/>
</dbReference>
<feature type="compositionally biased region" description="Basic residues" evidence="7">
    <location>
        <begin position="14"/>
        <end position="25"/>
    </location>
</feature>
<feature type="compositionally biased region" description="Basic and acidic residues" evidence="7">
    <location>
        <begin position="1"/>
        <end position="11"/>
    </location>
</feature>
<comment type="caution">
    <text evidence="9">The sequence shown here is derived from an EMBL/GenBank/DDBJ whole genome shotgun (WGS) entry which is preliminary data.</text>
</comment>
<dbReference type="GO" id="GO:0005525">
    <property type="term" value="F:GTP binding"/>
    <property type="evidence" value="ECO:0007669"/>
    <property type="project" value="UniProtKB-KW"/>
</dbReference>
<evidence type="ECO:0000256" key="3">
    <source>
        <dbReference type="ARBA" id="ARBA00023054"/>
    </source>
</evidence>
<comment type="function">
    <text evidence="6">GTPase that associates with pre-60S ribosomal subunits in the nucleolus and is required for their nuclear export and maturation.</text>
</comment>
<sequence length="540" mass="62747">MPKRSKNDKFQAKNQKHYKQHHGSQHIKSANASTNPDRKLPGKAGDGGPMTHFRTKNTIKRLNMYKEKPDYEKMKIQSTKPARIDSSRKYFGPVRTINQKSLEHFRIEMAQRSHDPRQVLIKAKKLPLNLLVDPVKENKVRILDLQGYEETFGPKSRRKKVKLNTSSYEELVQEVDTKTETYKITDDSYLNKEALEQEKKEEGQKDKRMEAGQSKRIWDELYKVIDSSDVLAFVLDARDPQGTRSKHVEEHIRKNCPHKHLILILNKCDLVPTWVTSRWVKTLSKEYPTLAFHASLNNSFGKGSLVNLLRQFDNFHKDKQNISVGFVGYPNVGKSSVINALKQKRVCKAAPIPGETRVWQYITLTKRIYLIDCPGHVYYNDGKNSVDVVLKGCIRAEKIDDPIHYIQPILEKCKKEDLRKIYQIAEFTDDEDFLNKIAIKKGKLLPGAQPDQQSVAKIVLMDWQRGTIPYYHMPEGYIPEEEMQKIKQNKADDEHQDILENLNKQTEKELKLETKGKQINKVETTNQQKEENKQEETKKE</sequence>
<keyword evidence="3" id="KW-0175">Coiled coil</keyword>
<name>A0A0V0QQ82_PSEPJ</name>
<dbReference type="GO" id="GO:0016787">
    <property type="term" value="F:hydrolase activity"/>
    <property type="evidence" value="ECO:0007669"/>
    <property type="project" value="UniProtKB-KW"/>
</dbReference>
<dbReference type="PANTHER" id="PTHR11089">
    <property type="entry name" value="GTP-BINDING PROTEIN-RELATED"/>
    <property type="match status" value="1"/>
</dbReference>
<feature type="compositionally biased region" description="Polar residues" evidence="7">
    <location>
        <begin position="26"/>
        <end position="35"/>
    </location>
</feature>
<keyword evidence="5 6" id="KW-0539">Nucleus</keyword>
<evidence type="ECO:0000313" key="9">
    <source>
        <dbReference type="EMBL" id="KRX04411.1"/>
    </source>
</evidence>
<dbReference type="OMA" id="RTQGFNH"/>
<dbReference type="Proteomes" id="UP000054937">
    <property type="component" value="Unassembled WGS sequence"/>
</dbReference>
<proteinExistence type="inferred from homology"/>
<dbReference type="OrthoDB" id="444945at2759"/>
<dbReference type="InterPro" id="IPR006073">
    <property type="entry name" value="GTP-bd"/>
</dbReference>
<comment type="similarity">
    <text evidence="6">Belongs to the TRAFAC class YlqF/YawG GTPase family. NOG2 subfamily.</text>
</comment>
<dbReference type="AlphaFoldDB" id="A0A0V0QQ82"/>
<dbReference type="EMBL" id="LDAU01000117">
    <property type="protein sequence ID" value="KRX04411.1"/>
    <property type="molecule type" value="Genomic_DNA"/>
</dbReference>
<evidence type="ECO:0000256" key="6">
    <source>
        <dbReference type="RuleBase" id="RU364023"/>
    </source>
</evidence>
<evidence type="ECO:0000256" key="4">
    <source>
        <dbReference type="ARBA" id="ARBA00023134"/>
    </source>
</evidence>
<comment type="subcellular location">
    <subcellularLocation>
        <location evidence="1 6">Nucleus</location>
        <location evidence="1 6">Nucleolus</location>
    </subcellularLocation>
</comment>
<feature type="region of interest" description="Disordered" evidence="7">
    <location>
        <begin position="1"/>
        <end position="53"/>
    </location>
</feature>
<feature type="compositionally biased region" description="Basic and acidic residues" evidence="7">
    <location>
        <begin position="487"/>
        <end position="498"/>
    </location>
</feature>
<keyword evidence="4 6" id="KW-0342">GTP-binding</keyword>
<dbReference type="PROSITE" id="PS51721">
    <property type="entry name" value="G_CP"/>
    <property type="match status" value="1"/>
</dbReference>
<evidence type="ECO:0000256" key="5">
    <source>
        <dbReference type="ARBA" id="ARBA00023242"/>
    </source>
</evidence>
<dbReference type="Pfam" id="PF01926">
    <property type="entry name" value="MMR_HSR1"/>
    <property type="match status" value="1"/>
</dbReference>
<dbReference type="InterPro" id="IPR024929">
    <property type="entry name" value="GNL2_CP_dom"/>
</dbReference>
<organism evidence="9 10">
    <name type="scientific">Pseudocohnilembus persalinus</name>
    <name type="common">Ciliate</name>
    <dbReference type="NCBI Taxonomy" id="266149"/>
    <lineage>
        <taxon>Eukaryota</taxon>
        <taxon>Sar</taxon>
        <taxon>Alveolata</taxon>
        <taxon>Ciliophora</taxon>
        <taxon>Intramacronucleata</taxon>
        <taxon>Oligohymenophorea</taxon>
        <taxon>Scuticociliatia</taxon>
        <taxon>Philasterida</taxon>
        <taxon>Pseudocohnilembidae</taxon>
        <taxon>Pseudocohnilembus</taxon>
    </lineage>
</organism>
<protein>
    <recommendedName>
        <fullName evidence="6">Nucleolar GTP-binding protein 2</fullName>
    </recommendedName>
</protein>
<dbReference type="InterPro" id="IPR050755">
    <property type="entry name" value="TRAFAC_YlqF/YawG_RiboMat"/>
</dbReference>
<dbReference type="InterPro" id="IPR027417">
    <property type="entry name" value="P-loop_NTPase"/>
</dbReference>
<evidence type="ECO:0000256" key="1">
    <source>
        <dbReference type="ARBA" id="ARBA00004604"/>
    </source>
</evidence>
<feature type="compositionally biased region" description="Basic and acidic residues" evidence="7">
    <location>
        <begin position="505"/>
        <end position="516"/>
    </location>
</feature>
<dbReference type="InterPro" id="IPR023179">
    <property type="entry name" value="GTP-bd_ortho_bundle_sf"/>
</dbReference>
<dbReference type="GO" id="GO:0005730">
    <property type="term" value="C:nucleolus"/>
    <property type="evidence" value="ECO:0007669"/>
    <property type="project" value="UniProtKB-SubCell"/>
</dbReference>
<dbReference type="FunFam" id="1.10.1580.10:FF:000002">
    <property type="entry name" value="Guanine nucleotide-binding protein-like 3 (nucleolar)-like"/>
    <property type="match status" value="1"/>
</dbReference>
<dbReference type="Pfam" id="PF08153">
    <property type="entry name" value="NGP1NT"/>
    <property type="match status" value="1"/>
</dbReference>
<evidence type="ECO:0000313" key="10">
    <source>
        <dbReference type="Proteomes" id="UP000054937"/>
    </source>
</evidence>